<reference evidence="4" key="1">
    <citation type="journal article" date="2014" name="Int. J. Syst. Evol. Microbiol.">
        <title>Complete genome sequence of Corynebacterium casei LMG S-19264T (=DSM 44701T), isolated from a smear-ripened cheese.</title>
        <authorList>
            <consortium name="US DOE Joint Genome Institute (JGI-PGF)"/>
            <person name="Walter F."/>
            <person name="Albersmeier A."/>
            <person name="Kalinowski J."/>
            <person name="Ruckert C."/>
        </authorList>
    </citation>
    <scope>NUCLEOTIDE SEQUENCE</scope>
    <source>
        <strain evidence="4">VKM Ac-1069</strain>
    </source>
</reference>
<dbReference type="GO" id="GO:1990133">
    <property type="term" value="C:molybdopterin adenylyltransferase complex"/>
    <property type="evidence" value="ECO:0007669"/>
    <property type="project" value="TreeGrafter"/>
</dbReference>
<keyword evidence="1" id="KW-0547">Nucleotide-binding</keyword>
<evidence type="ECO:0000256" key="1">
    <source>
        <dbReference type="ARBA" id="ARBA00022741"/>
    </source>
</evidence>
<dbReference type="GO" id="GO:0000166">
    <property type="term" value="F:nucleotide binding"/>
    <property type="evidence" value="ECO:0007669"/>
    <property type="project" value="UniProtKB-KW"/>
</dbReference>
<dbReference type="EMBL" id="BSFQ01000024">
    <property type="protein sequence ID" value="GLL13692.1"/>
    <property type="molecule type" value="Genomic_DNA"/>
</dbReference>
<keyword evidence="5" id="KW-1185">Reference proteome</keyword>
<proteinExistence type="inferred from homology"/>
<dbReference type="RefSeq" id="WP_037048866.1">
    <property type="nucleotide sequence ID" value="NZ_BAAAUZ010000041.1"/>
</dbReference>
<evidence type="ECO:0000313" key="5">
    <source>
        <dbReference type="Proteomes" id="UP001143463"/>
    </source>
</evidence>
<accession>A0A9W6NYN1</accession>
<comment type="similarity">
    <text evidence="2">Belongs to the MoaD family.</text>
</comment>
<dbReference type="InterPro" id="IPR012675">
    <property type="entry name" value="Beta-grasp_dom_sf"/>
</dbReference>
<dbReference type="InterPro" id="IPR003749">
    <property type="entry name" value="ThiS/MoaD-like"/>
</dbReference>
<comment type="caution">
    <text evidence="4">The sequence shown here is derived from an EMBL/GenBank/DDBJ whole genome shotgun (WGS) entry which is preliminary data.</text>
</comment>
<evidence type="ECO:0000256" key="2">
    <source>
        <dbReference type="ARBA" id="ARBA00024200"/>
    </source>
</evidence>
<evidence type="ECO:0000313" key="4">
    <source>
        <dbReference type="EMBL" id="GLL13692.1"/>
    </source>
</evidence>
<evidence type="ECO:0000256" key="3">
    <source>
        <dbReference type="ARBA" id="ARBA00024247"/>
    </source>
</evidence>
<dbReference type="SUPFAM" id="SSF54285">
    <property type="entry name" value="MoaD/ThiS"/>
    <property type="match status" value="1"/>
</dbReference>
<dbReference type="PANTHER" id="PTHR33359">
    <property type="entry name" value="MOLYBDOPTERIN SYNTHASE SULFUR CARRIER SUBUNIT"/>
    <property type="match status" value="1"/>
</dbReference>
<dbReference type="CDD" id="cd17040">
    <property type="entry name" value="Ubl_MoaD_like"/>
    <property type="match status" value="1"/>
</dbReference>
<dbReference type="Proteomes" id="UP001143463">
    <property type="component" value="Unassembled WGS sequence"/>
</dbReference>
<name>A0A9W6NYN1_9PSEU</name>
<protein>
    <recommendedName>
        <fullName evidence="3">Molybdopterin synthase sulfur carrier subunit</fullName>
    </recommendedName>
</protein>
<sequence>MTTTTAVRTVTVRYFAAAKAAAGRDTESVEVPDGTTVAALGDTLAERHGPEFARVLARCSYLVDEVAVRDPQRVLPEAAVVDVLPPFAGG</sequence>
<organism evidence="4 5">
    <name type="scientific">Pseudonocardia halophobica</name>
    <dbReference type="NCBI Taxonomy" id="29401"/>
    <lineage>
        <taxon>Bacteria</taxon>
        <taxon>Bacillati</taxon>
        <taxon>Actinomycetota</taxon>
        <taxon>Actinomycetes</taxon>
        <taxon>Pseudonocardiales</taxon>
        <taxon>Pseudonocardiaceae</taxon>
        <taxon>Pseudonocardia</taxon>
    </lineage>
</organism>
<reference evidence="4" key="2">
    <citation type="submission" date="2023-01" db="EMBL/GenBank/DDBJ databases">
        <authorList>
            <person name="Sun Q."/>
            <person name="Evtushenko L."/>
        </authorList>
    </citation>
    <scope>NUCLEOTIDE SEQUENCE</scope>
    <source>
        <strain evidence="4">VKM Ac-1069</strain>
    </source>
</reference>
<dbReference type="InterPro" id="IPR016155">
    <property type="entry name" value="Mopterin_synth/thiamin_S_b"/>
</dbReference>
<dbReference type="Pfam" id="PF02597">
    <property type="entry name" value="ThiS"/>
    <property type="match status" value="1"/>
</dbReference>
<dbReference type="AlphaFoldDB" id="A0A9W6NYN1"/>
<dbReference type="InterPro" id="IPR044672">
    <property type="entry name" value="MOCS2A"/>
</dbReference>
<dbReference type="Gene3D" id="3.10.20.30">
    <property type="match status" value="1"/>
</dbReference>
<gene>
    <name evidence="4" type="ORF">GCM10017577_48360</name>
</gene>
<dbReference type="PANTHER" id="PTHR33359:SF1">
    <property type="entry name" value="MOLYBDOPTERIN SYNTHASE SULFUR CARRIER SUBUNIT"/>
    <property type="match status" value="1"/>
</dbReference>
<dbReference type="GO" id="GO:0006777">
    <property type="term" value="P:Mo-molybdopterin cofactor biosynthetic process"/>
    <property type="evidence" value="ECO:0007669"/>
    <property type="project" value="InterPro"/>
</dbReference>